<dbReference type="Proteomes" id="UP000626148">
    <property type="component" value="Unassembled WGS sequence"/>
</dbReference>
<organism evidence="2 3">
    <name type="scientific">Saccharospirillum salsuginis</name>
    <dbReference type="NCBI Taxonomy" id="418750"/>
    <lineage>
        <taxon>Bacteria</taxon>
        <taxon>Pseudomonadati</taxon>
        <taxon>Pseudomonadota</taxon>
        <taxon>Gammaproteobacteria</taxon>
        <taxon>Oceanospirillales</taxon>
        <taxon>Saccharospirillaceae</taxon>
        <taxon>Saccharospirillum</taxon>
    </lineage>
</organism>
<dbReference type="NCBIfam" id="NF012200">
    <property type="entry name" value="choice_anch_D"/>
    <property type="match status" value="5"/>
</dbReference>
<name>A0A918NC98_9GAMM</name>
<dbReference type="RefSeq" id="WP_189609445.1">
    <property type="nucleotide sequence ID" value="NZ_BMXR01000006.1"/>
</dbReference>
<keyword evidence="3" id="KW-1185">Reference proteome</keyword>
<gene>
    <name evidence="2" type="ORF">GCM10007392_26800</name>
</gene>
<accession>A0A918NC98</accession>
<comment type="caution">
    <text evidence="2">The sequence shown here is derived from an EMBL/GenBank/DDBJ whole genome shotgun (WGS) entry which is preliminary data.</text>
</comment>
<dbReference type="AlphaFoldDB" id="A0A918NC98"/>
<dbReference type="PANTHER" id="PTHR46127">
    <property type="entry name" value="CILIA- AND FLAGELLA-ASSOCIATED PROTEIN 65"/>
    <property type="match status" value="1"/>
</dbReference>
<evidence type="ECO:0000256" key="1">
    <source>
        <dbReference type="SAM" id="MobiDB-lite"/>
    </source>
</evidence>
<dbReference type="PANTHER" id="PTHR46127:SF1">
    <property type="entry name" value="CILIA- AND FLAGELLA-ASSOCIATED PROTEIN 65"/>
    <property type="match status" value="1"/>
</dbReference>
<dbReference type="EMBL" id="BMXR01000006">
    <property type="protein sequence ID" value="GGX57794.1"/>
    <property type="molecule type" value="Genomic_DNA"/>
</dbReference>
<dbReference type="Gene3D" id="2.60.40.10">
    <property type="entry name" value="Immunoglobulins"/>
    <property type="match status" value="5"/>
</dbReference>
<evidence type="ECO:0000313" key="2">
    <source>
        <dbReference type="EMBL" id="GGX57794.1"/>
    </source>
</evidence>
<dbReference type="InterPro" id="IPR013783">
    <property type="entry name" value="Ig-like_fold"/>
</dbReference>
<sequence length="595" mass="59335">MSITQVLAHVRPLTTGLALLLLGGVLTGCQVENNTGSDDTGQEEQSEDSGSDDSGSDDSGSDDSGSDDTGDDFGSDDGASAQELTLSAESVDFGTVASELYADQTVLVTNTGIETVTGFTGGTPDSPRFSLTHSCDPLLPGASCTLTYRYEPTMNGRNDAVSTLSTSAGDLDIALTGASVGSPLWVTPTHLEFGPVGVGAMSDVQSVTLTNQGNTTIDGFAGGAPSGDFTASQDCASGLAPGATCSFNYRFTPSTTGTGTGESTVSTSVGSFTIQLTGEGKGAEAWVTPTVIDFGEVEVDDTSATRSVTITNVGQADLDDFAGGAPSGPFSASQTCAGGVVPDGTCQYNFTFSPTSEGEVISTSNSSTNAGPIVIELRGEGVAAGSLPTAGPGLSVSPLALDFGPVAVGGMSPTQTVTIVNTGDTLLDDFAGGGVGGDFTASQNCASGVAPGESCQYFFSFEPTEPGEATATSTSSTNAGSFSIELTGTGVGPEVWFTPKVLNFGTLSPGTTSATQSVTITNSGMSTLDNFAGGAPGSEAFTASQSCASGVEPGATCQYNFTYSPDAPGFDEDTSNSSTNAGSIVIELEGGSVGP</sequence>
<evidence type="ECO:0000313" key="3">
    <source>
        <dbReference type="Proteomes" id="UP000626148"/>
    </source>
</evidence>
<feature type="compositionally biased region" description="Acidic residues" evidence="1">
    <location>
        <begin position="40"/>
        <end position="75"/>
    </location>
</feature>
<feature type="region of interest" description="Disordered" evidence="1">
    <location>
        <begin position="33"/>
        <end position="79"/>
    </location>
</feature>
<reference evidence="2" key="1">
    <citation type="journal article" date="2014" name="Int. J. Syst. Evol. Microbiol.">
        <title>Complete genome sequence of Corynebacterium casei LMG S-19264T (=DSM 44701T), isolated from a smear-ripened cheese.</title>
        <authorList>
            <consortium name="US DOE Joint Genome Institute (JGI-PGF)"/>
            <person name="Walter F."/>
            <person name="Albersmeier A."/>
            <person name="Kalinowski J."/>
            <person name="Ruckert C."/>
        </authorList>
    </citation>
    <scope>NUCLEOTIDE SEQUENCE</scope>
    <source>
        <strain evidence="2">KCTC 22169</strain>
    </source>
</reference>
<dbReference type="InterPro" id="IPR052614">
    <property type="entry name" value="CFAP65"/>
</dbReference>
<reference evidence="2" key="2">
    <citation type="submission" date="2020-09" db="EMBL/GenBank/DDBJ databases">
        <authorList>
            <person name="Sun Q."/>
            <person name="Kim S."/>
        </authorList>
    </citation>
    <scope>NUCLEOTIDE SEQUENCE</scope>
    <source>
        <strain evidence="2">KCTC 22169</strain>
    </source>
</reference>
<proteinExistence type="predicted"/>
<protein>
    <recommendedName>
        <fullName evidence="4">Choice-of-anchor D domain-containing protein</fullName>
    </recommendedName>
</protein>
<evidence type="ECO:0008006" key="4">
    <source>
        <dbReference type="Google" id="ProtNLM"/>
    </source>
</evidence>